<evidence type="ECO:0000313" key="1">
    <source>
        <dbReference type="EMBL" id="KAI4318564.1"/>
    </source>
</evidence>
<sequence>MEREVVEAEMVLPSYFSFKKVQGYDKYPKSQSSTRRFKHLKQIIQSEVYPPDEPNYLSIESPPSAHPAKRVCDITGYEAPYHDPRTKLRYANTDVFKTIRSLPNEYVQRYLALRNAAVVLR</sequence>
<dbReference type="EMBL" id="CM042889">
    <property type="protein sequence ID" value="KAI4318564.1"/>
    <property type="molecule type" value="Genomic_DNA"/>
</dbReference>
<dbReference type="Proteomes" id="UP001057402">
    <property type="component" value="Chromosome 10"/>
</dbReference>
<gene>
    <name evidence="1" type="ORF">MLD38_032251</name>
</gene>
<reference evidence="2" key="1">
    <citation type="journal article" date="2023" name="Front. Plant Sci.">
        <title>Chromosomal-level genome assembly of Melastoma candidum provides insights into trichome evolution.</title>
        <authorList>
            <person name="Zhong Y."/>
            <person name="Wu W."/>
            <person name="Sun C."/>
            <person name="Zou P."/>
            <person name="Liu Y."/>
            <person name="Dai S."/>
            <person name="Zhou R."/>
        </authorList>
    </citation>
    <scope>NUCLEOTIDE SEQUENCE [LARGE SCALE GENOMIC DNA]</scope>
</reference>
<proteinExistence type="predicted"/>
<comment type="caution">
    <text evidence="1">The sequence shown here is derived from an EMBL/GenBank/DDBJ whole genome shotgun (WGS) entry which is preliminary data.</text>
</comment>
<evidence type="ECO:0000313" key="2">
    <source>
        <dbReference type="Proteomes" id="UP001057402"/>
    </source>
</evidence>
<name>A0ACB9M5H7_9MYRT</name>
<protein>
    <submittedName>
        <fullName evidence="1">Uncharacterized protein</fullName>
    </submittedName>
</protein>
<keyword evidence="2" id="KW-1185">Reference proteome</keyword>
<organism evidence="1 2">
    <name type="scientific">Melastoma candidum</name>
    <dbReference type="NCBI Taxonomy" id="119954"/>
    <lineage>
        <taxon>Eukaryota</taxon>
        <taxon>Viridiplantae</taxon>
        <taxon>Streptophyta</taxon>
        <taxon>Embryophyta</taxon>
        <taxon>Tracheophyta</taxon>
        <taxon>Spermatophyta</taxon>
        <taxon>Magnoliopsida</taxon>
        <taxon>eudicotyledons</taxon>
        <taxon>Gunneridae</taxon>
        <taxon>Pentapetalae</taxon>
        <taxon>rosids</taxon>
        <taxon>malvids</taxon>
        <taxon>Myrtales</taxon>
        <taxon>Melastomataceae</taxon>
        <taxon>Melastomatoideae</taxon>
        <taxon>Melastomateae</taxon>
        <taxon>Melastoma</taxon>
    </lineage>
</organism>
<accession>A0ACB9M5H7</accession>